<dbReference type="OMA" id="MIVATDE"/>
<proteinExistence type="inferred from homology"/>
<keyword evidence="4 8" id="KW-0560">Oxidoreductase</keyword>
<dbReference type="Gramene" id="EFJ27359">
    <property type="protein sequence ID" value="EFJ27359"/>
    <property type="gene ID" value="SELMODRAFT_231756"/>
</dbReference>
<keyword evidence="10" id="KW-1185">Reference proteome</keyword>
<dbReference type="EMBL" id="GL377582">
    <property type="protein sequence ID" value="EFJ27359.1"/>
    <property type="molecule type" value="Genomic_DNA"/>
</dbReference>
<evidence type="ECO:0000256" key="7">
    <source>
        <dbReference type="PIRSR" id="PIRSR602403-1"/>
    </source>
</evidence>
<keyword evidence="5 7" id="KW-0408">Iron</keyword>
<dbReference type="InParanoid" id="D8RJZ4"/>
<dbReference type="GO" id="GO:0020037">
    <property type="term" value="F:heme binding"/>
    <property type="evidence" value="ECO:0007669"/>
    <property type="project" value="InterPro"/>
</dbReference>
<evidence type="ECO:0008006" key="11">
    <source>
        <dbReference type="Google" id="ProtNLM"/>
    </source>
</evidence>
<dbReference type="AlphaFoldDB" id="D8RJZ4"/>
<dbReference type="STRING" id="88036.D8RJZ4"/>
<dbReference type="GO" id="GO:0005506">
    <property type="term" value="F:iron ion binding"/>
    <property type="evidence" value="ECO:0007669"/>
    <property type="project" value="InterPro"/>
</dbReference>
<evidence type="ECO:0000256" key="8">
    <source>
        <dbReference type="RuleBase" id="RU000461"/>
    </source>
</evidence>
<dbReference type="eggNOG" id="KOG0157">
    <property type="taxonomic scope" value="Eukaryota"/>
</dbReference>
<dbReference type="HOGENOM" id="CLU_001570_15_5_1"/>
<comment type="cofactor">
    <cofactor evidence="7">
        <name>heme</name>
        <dbReference type="ChEBI" id="CHEBI:30413"/>
    </cofactor>
</comment>
<accession>D8RJZ4</accession>
<sequence length="454" mass="51692">MEVQETQPRSNLPPGNLGWPIVGETLQFLALFRKNKAYSFFHERMAKHGGVFKTSLLGSPTIVMPGPDGNKFLFSQENKLVVGCWPPSTASLLGPRSLAVQTGQEHRRLREVFMTFLSSQALGRYLPKLCLLAQSFLQSKWNEEAVVTVAPLVQSFVFSAACNLFLSMDKESDQELLLVPFYKFVKGMMSLPVHFPGTRYYEALKSREAILRLLDPVISARKKELLANPTDDRDMLSVLLTTCDEDGKLISENEIEDNVLLMLFAGHETVFRALTITMKMLTDNPHWKEELYQEHLEIRASKSKPDYVLEWNDLRKMKLTWCSVQESMRLYPPSPGATRKATQEFEYAGYRIPEGYKLMWSVNTSRMKDEFFPEPQKFDPLRFQGNGPAPYVFTPFGGGPRTCPGNEFAKMEMLVFLHYLLLSHDWKPVITNEGIIVETAPLPAHGLPVKLSKR</sequence>
<dbReference type="Gene3D" id="1.10.630.10">
    <property type="entry name" value="Cytochrome P450"/>
    <property type="match status" value="1"/>
</dbReference>
<dbReference type="PANTHER" id="PTHR24286:SF384">
    <property type="entry name" value="P450, PUTATIVE (EUROFUNG)-RELATED"/>
    <property type="match status" value="1"/>
</dbReference>
<keyword evidence="3 7" id="KW-0479">Metal-binding</keyword>
<dbReference type="PANTHER" id="PTHR24286">
    <property type="entry name" value="CYTOCHROME P450 26"/>
    <property type="match status" value="1"/>
</dbReference>
<protein>
    <recommendedName>
        <fullName evidence="11">Cytochrome P450</fullName>
    </recommendedName>
</protein>
<dbReference type="PROSITE" id="PS00086">
    <property type="entry name" value="CYTOCHROME_P450"/>
    <property type="match status" value="1"/>
</dbReference>
<evidence type="ECO:0000256" key="4">
    <source>
        <dbReference type="ARBA" id="ARBA00023002"/>
    </source>
</evidence>
<dbReference type="Proteomes" id="UP000001514">
    <property type="component" value="Unassembled WGS sequence"/>
</dbReference>
<evidence type="ECO:0000256" key="6">
    <source>
        <dbReference type="ARBA" id="ARBA00023033"/>
    </source>
</evidence>
<dbReference type="InterPro" id="IPR002403">
    <property type="entry name" value="Cyt_P450_E_grp-IV"/>
</dbReference>
<dbReference type="CDD" id="cd11043">
    <property type="entry name" value="CYP90-like"/>
    <property type="match status" value="1"/>
</dbReference>
<evidence type="ECO:0000256" key="3">
    <source>
        <dbReference type="ARBA" id="ARBA00022723"/>
    </source>
</evidence>
<keyword evidence="6 8" id="KW-0503">Monooxygenase</keyword>
<evidence type="ECO:0000313" key="9">
    <source>
        <dbReference type="EMBL" id="EFJ27359.1"/>
    </source>
</evidence>
<dbReference type="GO" id="GO:0004497">
    <property type="term" value="F:monooxygenase activity"/>
    <property type="evidence" value="ECO:0000318"/>
    <property type="project" value="GO_Central"/>
</dbReference>
<evidence type="ECO:0000313" key="10">
    <source>
        <dbReference type="Proteomes" id="UP000001514"/>
    </source>
</evidence>
<dbReference type="SUPFAM" id="SSF48264">
    <property type="entry name" value="Cytochrome P450"/>
    <property type="match status" value="1"/>
</dbReference>
<dbReference type="PRINTS" id="PR00465">
    <property type="entry name" value="EP450IV"/>
</dbReference>
<dbReference type="InterPro" id="IPR017972">
    <property type="entry name" value="Cyt_P450_CS"/>
</dbReference>
<evidence type="ECO:0000256" key="5">
    <source>
        <dbReference type="ARBA" id="ARBA00023004"/>
    </source>
</evidence>
<name>D8RJZ4_SELML</name>
<dbReference type="KEGG" id="smo:SELMODRAFT_231756"/>
<gene>
    <name evidence="9" type="ORF">SELMODRAFT_231756</name>
</gene>
<dbReference type="PRINTS" id="PR00385">
    <property type="entry name" value="P450"/>
</dbReference>
<evidence type="ECO:0000256" key="2">
    <source>
        <dbReference type="ARBA" id="ARBA00022617"/>
    </source>
</evidence>
<keyword evidence="2 7" id="KW-0349">Heme</keyword>
<dbReference type="Pfam" id="PF00067">
    <property type="entry name" value="p450"/>
    <property type="match status" value="1"/>
</dbReference>
<dbReference type="GO" id="GO:0016705">
    <property type="term" value="F:oxidoreductase activity, acting on paired donors, with incorporation or reduction of molecular oxygen"/>
    <property type="evidence" value="ECO:0007669"/>
    <property type="project" value="InterPro"/>
</dbReference>
<reference evidence="9 10" key="1">
    <citation type="journal article" date="2011" name="Science">
        <title>The Selaginella genome identifies genetic changes associated with the evolution of vascular plants.</title>
        <authorList>
            <person name="Banks J.A."/>
            <person name="Nishiyama T."/>
            <person name="Hasebe M."/>
            <person name="Bowman J.L."/>
            <person name="Gribskov M."/>
            <person name="dePamphilis C."/>
            <person name="Albert V.A."/>
            <person name="Aono N."/>
            <person name="Aoyama T."/>
            <person name="Ambrose B.A."/>
            <person name="Ashton N.W."/>
            <person name="Axtell M.J."/>
            <person name="Barker E."/>
            <person name="Barker M.S."/>
            <person name="Bennetzen J.L."/>
            <person name="Bonawitz N.D."/>
            <person name="Chapple C."/>
            <person name="Cheng C."/>
            <person name="Correa L.G."/>
            <person name="Dacre M."/>
            <person name="DeBarry J."/>
            <person name="Dreyer I."/>
            <person name="Elias M."/>
            <person name="Engstrom E.M."/>
            <person name="Estelle M."/>
            <person name="Feng L."/>
            <person name="Finet C."/>
            <person name="Floyd S.K."/>
            <person name="Frommer W.B."/>
            <person name="Fujita T."/>
            <person name="Gramzow L."/>
            <person name="Gutensohn M."/>
            <person name="Harholt J."/>
            <person name="Hattori M."/>
            <person name="Heyl A."/>
            <person name="Hirai T."/>
            <person name="Hiwatashi Y."/>
            <person name="Ishikawa M."/>
            <person name="Iwata M."/>
            <person name="Karol K.G."/>
            <person name="Koehler B."/>
            <person name="Kolukisaoglu U."/>
            <person name="Kubo M."/>
            <person name="Kurata T."/>
            <person name="Lalonde S."/>
            <person name="Li K."/>
            <person name="Li Y."/>
            <person name="Litt A."/>
            <person name="Lyons E."/>
            <person name="Manning G."/>
            <person name="Maruyama T."/>
            <person name="Michael T.P."/>
            <person name="Mikami K."/>
            <person name="Miyazaki S."/>
            <person name="Morinaga S."/>
            <person name="Murata T."/>
            <person name="Mueller-Roeber B."/>
            <person name="Nelson D.R."/>
            <person name="Obara M."/>
            <person name="Oguri Y."/>
            <person name="Olmstead R.G."/>
            <person name="Onodera N."/>
            <person name="Petersen B.L."/>
            <person name="Pils B."/>
            <person name="Prigge M."/>
            <person name="Rensing S.A."/>
            <person name="Riano-Pachon D.M."/>
            <person name="Roberts A.W."/>
            <person name="Sato Y."/>
            <person name="Scheller H.V."/>
            <person name="Schulz B."/>
            <person name="Schulz C."/>
            <person name="Shakirov E.V."/>
            <person name="Shibagaki N."/>
            <person name="Shinohara N."/>
            <person name="Shippen D.E."/>
            <person name="Soerensen I."/>
            <person name="Sotooka R."/>
            <person name="Sugimoto N."/>
            <person name="Sugita M."/>
            <person name="Sumikawa N."/>
            <person name="Tanurdzic M."/>
            <person name="Theissen G."/>
            <person name="Ulvskov P."/>
            <person name="Wakazuki S."/>
            <person name="Weng J.K."/>
            <person name="Willats W.W."/>
            <person name="Wipf D."/>
            <person name="Wolf P.G."/>
            <person name="Yang L."/>
            <person name="Zimmer A.D."/>
            <person name="Zhu Q."/>
            <person name="Mitros T."/>
            <person name="Hellsten U."/>
            <person name="Loque D."/>
            <person name="Otillar R."/>
            <person name="Salamov A."/>
            <person name="Schmutz J."/>
            <person name="Shapiro H."/>
            <person name="Lindquist E."/>
            <person name="Lucas S."/>
            <person name="Rokhsar D."/>
            <person name="Grigoriev I.V."/>
        </authorList>
    </citation>
    <scope>NUCLEOTIDE SEQUENCE [LARGE SCALE GENOMIC DNA]</scope>
</reference>
<comment type="similarity">
    <text evidence="1 8">Belongs to the cytochrome P450 family.</text>
</comment>
<dbReference type="FunFam" id="1.10.630.10:FF:000022">
    <property type="entry name" value="Taxadiene 5-alpha hydroxylase"/>
    <property type="match status" value="1"/>
</dbReference>
<dbReference type="InterPro" id="IPR036396">
    <property type="entry name" value="Cyt_P450_sf"/>
</dbReference>
<organism evidence="10">
    <name type="scientific">Selaginella moellendorffii</name>
    <name type="common">Spikemoss</name>
    <dbReference type="NCBI Taxonomy" id="88036"/>
    <lineage>
        <taxon>Eukaryota</taxon>
        <taxon>Viridiplantae</taxon>
        <taxon>Streptophyta</taxon>
        <taxon>Embryophyta</taxon>
        <taxon>Tracheophyta</taxon>
        <taxon>Lycopodiopsida</taxon>
        <taxon>Selaginellales</taxon>
        <taxon>Selaginellaceae</taxon>
        <taxon>Selaginella</taxon>
    </lineage>
</organism>
<dbReference type="FunCoup" id="D8RJZ4">
    <property type="interactions" value="173"/>
</dbReference>
<evidence type="ECO:0000256" key="1">
    <source>
        <dbReference type="ARBA" id="ARBA00010617"/>
    </source>
</evidence>
<dbReference type="InterPro" id="IPR001128">
    <property type="entry name" value="Cyt_P450"/>
</dbReference>
<feature type="binding site" description="axial binding residue" evidence="7">
    <location>
        <position position="403"/>
    </location>
    <ligand>
        <name>heme</name>
        <dbReference type="ChEBI" id="CHEBI:30413"/>
    </ligand>
    <ligandPart>
        <name>Fe</name>
        <dbReference type="ChEBI" id="CHEBI:18248"/>
    </ligandPart>
</feature>